<dbReference type="EMBL" id="GG738866">
    <property type="protein sequence ID" value="EFC44897.1"/>
    <property type="molecule type" value="Genomic_DNA"/>
</dbReference>
<organism evidence="7">
    <name type="scientific">Naegleria gruberi</name>
    <name type="common">Amoeba</name>
    <dbReference type="NCBI Taxonomy" id="5762"/>
    <lineage>
        <taxon>Eukaryota</taxon>
        <taxon>Discoba</taxon>
        <taxon>Heterolobosea</taxon>
        <taxon>Tetramitia</taxon>
        <taxon>Eutetramitia</taxon>
        <taxon>Vahlkampfiidae</taxon>
        <taxon>Naegleria</taxon>
    </lineage>
</organism>
<evidence type="ECO:0000259" key="5">
    <source>
        <dbReference type="PROSITE" id="PS50089"/>
    </source>
</evidence>
<feature type="non-terminal residue" evidence="6">
    <location>
        <position position="58"/>
    </location>
</feature>
<evidence type="ECO:0000256" key="3">
    <source>
        <dbReference type="ARBA" id="ARBA00022833"/>
    </source>
</evidence>
<dbReference type="InterPro" id="IPR051834">
    <property type="entry name" value="RING_finger_E3_ligase"/>
</dbReference>
<dbReference type="InParanoid" id="D2VEK0"/>
<keyword evidence="3" id="KW-0862">Zinc</keyword>
<dbReference type="SUPFAM" id="SSF57850">
    <property type="entry name" value="RING/U-box"/>
    <property type="match status" value="1"/>
</dbReference>
<feature type="non-terminal residue" evidence="6">
    <location>
        <position position="1"/>
    </location>
</feature>
<dbReference type="PANTHER" id="PTHR45931">
    <property type="entry name" value="SI:CH211-59O9.10"/>
    <property type="match status" value="1"/>
</dbReference>
<dbReference type="OMA" id="SCAVCIC"/>
<proteinExistence type="predicted"/>
<dbReference type="VEuPathDB" id="AmoebaDB:NAEGRDRAFT_5673"/>
<dbReference type="STRING" id="5762.D2VEK0"/>
<protein>
    <recommendedName>
        <fullName evidence="5">RING-type domain-containing protein</fullName>
    </recommendedName>
</protein>
<gene>
    <name evidence="6" type="ORF">NAEGRDRAFT_5673</name>
</gene>
<dbReference type="InterPro" id="IPR013083">
    <property type="entry name" value="Znf_RING/FYVE/PHD"/>
</dbReference>
<keyword evidence="2 4" id="KW-0863">Zinc-finger</keyword>
<dbReference type="GO" id="GO:0006511">
    <property type="term" value="P:ubiquitin-dependent protein catabolic process"/>
    <property type="evidence" value="ECO:0007669"/>
    <property type="project" value="TreeGrafter"/>
</dbReference>
<evidence type="ECO:0000256" key="1">
    <source>
        <dbReference type="ARBA" id="ARBA00022723"/>
    </source>
</evidence>
<dbReference type="PANTHER" id="PTHR45931:SF3">
    <property type="entry name" value="RING ZINC FINGER-CONTAINING PROTEIN"/>
    <property type="match status" value="1"/>
</dbReference>
<keyword evidence="7" id="KW-1185">Reference proteome</keyword>
<dbReference type="eggNOG" id="KOG0800">
    <property type="taxonomic scope" value="Eukaryota"/>
</dbReference>
<dbReference type="GeneID" id="8850208"/>
<keyword evidence="1" id="KW-0479">Metal-binding</keyword>
<dbReference type="GO" id="GO:0061630">
    <property type="term" value="F:ubiquitin protein ligase activity"/>
    <property type="evidence" value="ECO:0007669"/>
    <property type="project" value="TreeGrafter"/>
</dbReference>
<dbReference type="InterPro" id="IPR001841">
    <property type="entry name" value="Znf_RING"/>
</dbReference>
<evidence type="ECO:0000256" key="4">
    <source>
        <dbReference type="PROSITE-ProRule" id="PRU00175"/>
    </source>
</evidence>
<dbReference type="Gene3D" id="3.30.40.10">
    <property type="entry name" value="Zinc/RING finger domain, C3HC4 (zinc finger)"/>
    <property type="match status" value="1"/>
</dbReference>
<dbReference type="OrthoDB" id="205711at2759"/>
<dbReference type="SMART" id="SM00184">
    <property type="entry name" value="RING"/>
    <property type="match status" value="1"/>
</dbReference>
<dbReference type="PROSITE" id="PS50089">
    <property type="entry name" value="ZF_RING_2"/>
    <property type="match status" value="1"/>
</dbReference>
<evidence type="ECO:0000256" key="2">
    <source>
        <dbReference type="ARBA" id="ARBA00022771"/>
    </source>
</evidence>
<dbReference type="Pfam" id="PF13639">
    <property type="entry name" value="zf-RING_2"/>
    <property type="match status" value="1"/>
</dbReference>
<sequence>CGEHCDQSCAVCICDFEECDELIRLPCGHVFHKDCVSTWLNEHNTCPTCRYELPTEDI</sequence>
<dbReference type="AlphaFoldDB" id="D2VEK0"/>
<dbReference type="GO" id="GO:0008270">
    <property type="term" value="F:zinc ion binding"/>
    <property type="evidence" value="ECO:0007669"/>
    <property type="project" value="UniProtKB-KW"/>
</dbReference>
<dbReference type="Proteomes" id="UP000006671">
    <property type="component" value="Unassembled WGS sequence"/>
</dbReference>
<dbReference type="GO" id="GO:0005634">
    <property type="term" value="C:nucleus"/>
    <property type="evidence" value="ECO:0007669"/>
    <property type="project" value="TreeGrafter"/>
</dbReference>
<reference evidence="6 7" key="1">
    <citation type="journal article" date="2010" name="Cell">
        <title>The genome of Naegleria gruberi illuminates early eukaryotic versatility.</title>
        <authorList>
            <person name="Fritz-Laylin L.K."/>
            <person name="Prochnik S.E."/>
            <person name="Ginger M.L."/>
            <person name="Dacks J.B."/>
            <person name="Carpenter M.L."/>
            <person name="Field M.C."/>
            <person name="Kuo A."/>
            <person name="Paredez A."/>
            <person name="Chapman J."/>
            <person name="Pham J."/>
            <person name="Shu S."/>
            <person name="Neupane R."/>
            <person name="Cipriano M."/>
            <person name="Mancuso J."/>
            <person name="Tu H."/>
            <person name="Salamov A."/>
            <person name="Lindquist E."/>
            <person name="Shapiro H."/>
            <person name="Lucas S."/>
            <person name="Grigoriev I.V."/>
            <person name="Cande W.Z."/>
            <person name="Fulton C."/>
            <person name="Rokhsar D.S."/>
            <person name="Dawson S.C."/>
        </authorList>
    </citation>
    <scope>NUCLEOTIDE SEQUENCE [LARGE SCALE GENOMIC DNA]</scope>
    <source>
        <strain evidence="6 7">NEG-M</strain>
    </source>
</reference>
<feature type="domain" description="RING-type" evidence="5">
    <location>
        <begin position="9"/>
        <end position="50"/>
    </location>
</feature>
<accession>D2VEK0</accession>
<dbReference type="RefSeq" id="XP_002677641.1">
    <property type="nucleotide sequence ID" value="XM_002677595.1"/>
</dbReference>
<evidence type="ECO:0000313" key="7">
    <source>
        <dbReference type="Proteomes" id="UP000006671"/>
    </source>
</evidence>
<evidence type="ECO:0000313" key="6">
    <source>
        <dbReference type="EMBL" id="EFC44897.1"/>
    </source>
</evidence>
<dbReference type="KEGG" id="ngr:NAEGRDRAFT_5673"/>
<name>D2VEK0_NAEGR</name>